<feature type="signal peptide" evidence="5">
    <location>
        <begin position="1"/>
        <end position="21"/>
    </location>
</feature>
<feature type="domain" description="Chitin-binding type-1" evidence="6">
    <location>
        <begin position="258"/>
        <end position="304"/>
    </location>
</feature>
<keyword evidence="2 3" id="KW-1015">Disulfide bond</keyword>
<evidence type="ECO:0000313" key="8">
    <source>
        <dbReference type="Proteomes" id="UP000008065"/>
    </source>
</evidence>
<dbReference type="PANTHER" id="PTHR47849">
    <property type="entry name" value="CHITIN-BINDING LECTIN 1"/>
    <property type="match status" value="1"/>
</dbReference>
<dbReference type="Pfam" id="PF00187">
    <property type="entry name" value="Chitin_bind_1"/>
    <property type="match status" value="1"/>
</dbReference>
<dbReference type="AlphaFoldDB" id="F8MYE6"/>
<organism evidence="7 8">
    <name type="scientific">Neurospora tetrasperma (strain FGSC 2508 / ATCC MYA-4615 / P0657)</name>
    <dbReference type="NCBI Taxonomy" id="510951"/>
    <lineage>
        <taxon>Eukaryota</taxon>
        <taxon>Fungi</taxon>
        <taxon>Dikarya</taxon>
        <taxon>Ascomycota</taxon>
        <taxon>Pezizomycotina</taxon>
        <taxon>Sordariomycetes</taxon>
        <taxon>Sordariomycetidae</taxon>
        <taxon>Sordariales</taxon>
        <taxon>Sordariaceae</taxon>
        <taxon>Neurospora</taxon>
    </lineage>
</organism>
<dbReference type="KEGG" id="nte:NEUTE1DRAFT55374"/>
<dbReference type="Proteomes" id="UP000008065">
    <property type="component" value="Unassembled WGS sequence"/>
</dbReference>
<feature type="disulfide bond" evidence="3">
    <location>
        <begin position="73"/>
        <end position="85"/>
    </location>
</feature>
<feature type="region of interest" description="Disordered" evidence="4">
    <location>
        <begin position="217"/>
        <end position="255"/>
    </location>
</feature>
<feature type="compositionally biased region" description="Low complexity" evidence="4">
    <location>
        <begin position="219"/>
        <end position="242"/>
    </location>
</feature>
<dbReference type="RefSeq" id="XP_009854984.1">
    <property type="nucleotide sequence ID" value="XM_009856682.1"/>
</dbReference>
<dbReference type="VEuPathDB" id="FungiDB:NEUTE1DRAFT_55374"/>
<dbReference type="Gene3D" id="3.30.60.10">
    <property type="entry name" value="Endochitinase-like"/>
    <property type="match status" value="3"/>
</dbReference>
<dbReference type="OrthoDB" id="1193027at2759"/>
<evidence type="ECO:0000256" key="2">
    <source>
        <dbReference type="ARBA" id="ARBA00023157"/>
    </source>
</evidence>
<feature type="disulfide bond" evidence="3">
    <location>
        <begin position="275"/>
        <end position="289"/>
    </location>
</feature>
<dbReference type="CDD" id="cd00035">
    <property type="entry name" value="ChtBD1"/>
    <property type="match status" value="1"/>
</dbReference>
<gene>
    <name evidence="7" type="ORF">NEUTE1DRAFT_55374</name>
</gene>
<evidence type="ECO:0000256" key="5">
    <source>
        <dbReference type="SAM" id="SignalP"/>
    </source>
</evidence>
<evidence type="ECO:0000256" key="4">
    <source>
        <dbReference type="SAM" id="MobiDB-lite"/>
    </source>
</evidence>
<feature type="disulfide bond" evidence="3">
    <location>
        <begin position="185"/>
        <end position="199"/>
    </location>
</feature>
<accession>F8MYE6</accession>
<sequence length="309" mass="32432">MKFLNLITFTARSLWSFAALGKPHLNDFPVPDRQILGALARRQHQHLGLDESHEPLHIRQTTTGRCGANYGRCPDSLCCSEYGYCGDTVDHCYPGFDCQPAYGVCGWPRPVATTTTTTTSTTVRPTSSTSIITSITSIRSSTSTTGSSSSSSSFVPIPTGIITTNGQCGNSTICPGITDAGWGPCCSRFFWCGSGPEYCGAGCQSAFGLCEDDSGSPGTTSTSTSTSTTSTTTSTRTSTSTSAGPTFTLPPGQVPSTDGRCGNGQNCLGSAYGRCCSQFGWCGDGDQFCPYIVGCQPEFGYCDPQPATF</sequence>
<feature type="chain" id="PRO_5003375281" description="Chitin-binding type-1 domain-containing protein" evidence="5">
    <location>
        <begin position="22"/>
        <end position="309"/>
    </location>
</feature>
<dbReference type="GeneID" id="20828478"/>
<proteinExistence type="predicted"/>
<comment type="caution">
    <text evidence="3">Lacks conserved residue(s) required for the propagation of feature annotation.</text>
</comment>
<dbReference type="HOGENOM" id="CLU_078297_0_0_1"/>
<evidence type="ECO:0000256" key="3">
    <source>
        <dbReference type="PROSITE-ProRule" id="PRU00261"/>
    </source>
</evidence>
<feature type="domain" description="Chitin-binding type-1" evidence="6">
    <location>
        <begin position="165"/>
        <end position="212"/>
    </location>
</feature>
<keyword evidence="1 3" id="KW-0147">Chitin-binding</keyword>
<feature type="disulfide bond" evidence="3">
    <location>
        <begin position="78"/>
        <end position="92"/>
    </location>
</feature>
<dbReference type="PROSITE" id="PS50941">
    <property type="entry name" value="CHIT_BIND_I_2"/>
    <property type="match status" value="3"/>
</dbReference>
<reference evidence="8" key="1">
    <citation type="journal article" date="2011" name="Genetics">
        <title>Massive changes in genome architecture accompany the transition to self-fertility in the filamentous fungus Neurospora tetrasperma.</title>
        <authorList>
            <person name="Ellison C.E."/>
            <person name="Stajich J.E."/>
            <person name="Jacobson D.J."/>
            <person name="Natvig D.O."/>
            <person name="Lapidus A."/>
            <person name="Foster B."/>
            <person name="Aerts A."/>
            <person name="Riley R."/>
            <person name="Lindquist E.A."/>
            <person name="Grigoriev I.V."/>
            <person name="Taylor J.W."/>
        </authorList>
    </citation>
    <scope>NUCLEOTIDE SEQUENCE [LARGE SCALE GENOMIC DNA]</scope>
    <source>
        <strain evidence="8">FGSC 2508 / P0657</strain>
    </source>
</reference>
<protein>
    <recommendedName>
        <fullName evidence="6">Chitin-binding type-1 domain-containing protein</fullName>
    </recommendedName>
</protein>
<dbReference type="EMBL" id="GL891382">
    <property type="protein sequence ID" value="EGO51343.1"/>
    <property type="molecule type" value="Genomic_DNA"/>
</dbReference>
<evidence type="ECO:0000256" key="1">
    <source>
        <dbReference type="ARBA" id="ARBA00022669"/>
    </source>
</evidence>
<feature type="disulfide bond" evidence="3">
    <location>
        <begin position="261"/>
        <end position="276"/>
    </location>
</feature>
<dbReference type="InterPro" id="IPR001002">
    <property type="entry name" value="Chitin-bd_1"/>
</dbReference>
<dbReference type="SUPFAM" id="SSF57016">
    <property type="entry name" value="Plant lectins/antimicrobial peptides"/>
    <property type="match status" value="3"/>
</dbReference>
<keyword evidence="5" id="KW-0732">Signal</keyword>
<evidence type="ECO:0000259" key="6">
    <source>
        <dbReference type="PROSITE" id="PS50941"/>
    </source>
</evidence>
<dbReference type="PANTHER" id="PTHR47849:SF8">
    <property type="entry name" value="LECTIN"/>
    <property type="match status" value="1"/>
</dbReference>
<dbReference type="SMART" id="SM00270">
    <property type="entry name" value="ChtBD1"/>
    <property type="match status" value="3"/>
</dbReference>
<dbReference type="InterPro" id="IPR036861">
    <property type="entry name" value="Endochitinase-like_sf"/>
</dbReference>
<feature type="domain" description="Chitin-binding type-1" evidence="6">
    <location>
        <begin position="63"/>
        <end position="107"/>
    </location>
</feature>
<evidence type="ECO:0000313" key="7">
    <source>
        <dbReference type="EMBL" id="EGO51343.1"/>
    </source>
</evidence>
<dbReference type="GO" id="GO:0008061">
    <property type="term" value="F:chitin binding"/>
    <property type="evidence" value="ECO:0007669"/>
    <property type="project" value="UniProtKB-UniRule"/>
</dbReference>
<name>F8MYE6_NEUT8</name>
<keyword evidence="8" id="KW-1185">Reference proteome</keyword>